<evidence type="ECO:0000313" key="2">
    <source>
        <dbReference type="Proteomes" id="UP000799755"/>
    </source>
</evidence>
<organism evidence="1 2">
    <name type="scientific">Lindgomyces ingoldianus</name>
    <dbReference type="NCBI Taxonomy" id="673940"/>
    <lineage>
        <taxon>Eukaryota</taxon>
        <taxon>Fungi</taxon>
        <taxon>Dikarya</taxon>
        <taxon>Ascomycota</taxon>
        <taxon>Pezizomycotina</taxon>
        <taxon>Dothideomycetes</taxon>
        <taxon>Pleosporomycetidae</taxon>
        <taxon>Pleosporales</taxon>
        <taxon>Lindgomycetaceae</taxon>
        <taxon>Lindgomyces</taxon>
    </lineage>
</organism>
<reference evidence="1" key="1">
    <citation type="journal article" date="2020" name="Stud. Mycol.">
        <title>101 Dothideomycetes genomes: a test case for predicting lifestyles and emergence of pathogens.</title>
        <authorList>
            <person name="Haridas S."/>
            <person name="Albert R."/>
            <person name="Binder M."/>
            <person name="Bloem J."/>
            <person name="Labutti K."/>
            <person name="Salamov A."/>
            <person name="Andreopoulos B."/>
            <person name="Baker S."/>
            <person name="Barry K."/>
            <person name="Bills G."/>
            <person name="Bluhm B."/>
            <person name="Cannon C."/>
            <person name="Castanera R."/>
            <person name="Culley D."/>
            <person name="Daum C."/>
            <person name="Ezra D."/>
            <person name="Gonzalez J."/>
            <person name="Henrissat B."/>
            <person name="Kuo A."/>
            <person name="Liang C."/>
            <person name="Lipzen A."/>
            <person name="Lutzoni F."/>
            <person name="Magnuson J."/>
            <person name="Mondo S."/>
            <person name="Nolan M."/>
            <person name="Ohm R."/>
            <person name="Pangilinan J."/>
            <person name="Park H.-J."/>
            <person name="Ramirez L."/>
            <person name="Alfaro M."/>
            <person name="Sun H."/>
            <person name="Tritt A."/>
            <person name="Yoshinaga Y."/>
            <person name="Zwiers L.-H."/>
            <person name="Turgeon B."/>
            <person name="Goodwin S."/>
            <person name="Spatafora J."/>
            <person name="Crous P."/>
            <person name="Grigoriev I."/>
        </authorList>
    </citation>
    <scope>NUCLEOTIDE SEQUENCE</scope>
    <source>
        <strain evidence="1">ATCC 200398</strain>
    </source>
</reference>
<feature type="non-terminal residue" evidence="1">
    <location>
        <position position="94"/>
    </location>
</feature>
<feature type="non-terminal residue" evidence="1">
    <location>
        <position position="1"/>
    </location>
</feature>
<dbReference type="EMBL" id="MU003492">
    <property type="protein sequence ID" value="KAF2477907.1"/>
    <property type="molecule type" value="Genomic_DNA"/>
</dbReference>
<protein>
    <submittedName>
        <fullName evidence="1">Ankyrin</fullName>
    </submittedName>
</protein>
<comment type="caution">
    <text evidence="1">The sequence shown here is derived from an EMBL/GenBank/DDBJ whole genome shotgun (WGS) entry which is preliminary data.</text>
</comment>
<name>A0ACB6RHV6_9PLEO</name>
<keyword evidence="2" id="KW-1185">Reference proteome</keyword>
<evidence type="ECO:0000313" key="1">
    <source>
        <dbReference type="EMBL" id="KAF2477907.1"/>
    </source>
</evidence>
<sequence>VHSAAERGLLTALTKSIDRGEEIDLSSPGRTNPLHLVVSNGHLPVVRLLLETNPDPYCEYEKGQTPLFHAAEKGQDAIVSLLLAYNAQPNRTTP</sequence>
<dbReference type="Proteomes" id="UP000799755">
    <property type="component" value="Unassembled WGS sequence"/>
</dbReference>
<gene>
    <name evidence="1" type="ORF">BDR25DRAFT_161338</name>
</gene>
<proteinExistence type="predicted"/>
<accession>A0ACB6RHV6</accession>